<gene>
    <name evidence="3" type="ordered locus">DP2007</name>
</gene>
<dbReference type="GO" id="GO:0051276">
    <property type="term" value="P:chromosome organization"/>
    <property type="evidence" value="ECO:0007669"/>
    <property type="project" value="InterPro"/>
</dbReference>
<dbReference type="HOGENOM" id="CLU_064914_2_0_7"/>
<protein>
    <submittedName>
        <fullName evidence="3">Related to terminase, small subunit</fullName>
    </submittedName>
</protein>
<reference evidence="4" key="1">
    <citation type="journal article" date="2004" name="Environ. Microbiol.">
        <title>The genome of Desulfotalea psychrophila, a sulfate-reducing bacterium from permanently cold Arctic sediments.</title>
        <authorList>
            <person name="Rabus R."/>
            <person name="Ruepp A."/>
            <person name="Frickey T."/>
            <person name="Rattei T."/>
            <person name="Fartmann B."/>
            <person name="Stark M."/>
            <person name="Bauer M."/>
            <person name="Zibat A."/>
            <person name="Lombardot T."/>
            <person name="Becker I."/>
            <person name="Amann J."/>
            <person name="Gellner K."/>
            <person name="Teeling H."/>
            <person name="Leuschner W.D."/>
            <person name="Gloeckner F.-O."/>
            <person name="Lupas A.N."/>
            <person name="Amann R."/>
            <person name="Klenk H.-P."/>
        </authorList>
    </citation>
    <scope>NUCLEOTIDE SEQUENCE [LARGE SCALE GENOMIC DNA]</scope>
    <source>
        <strain evidence="4">DSM 12343 / LSv54</strain>
    </source>
</reference>
<dbReference type="Gene3D" id="1.10.10.1400">
    <property type="entry name" value="Terminase, small subunit, N-terminal DNA-binding domain, HTH motif"/>
    <property type="match status" value="1"/>
</dbReference>
<dbReference type="InterPro" id="IPR038713">
    <property type="entry name" value="Terminase_Gp1_N_sf"/>
</dbReference>
<dbReference type="PANTHER" id="PTHR41328">
    <property type="entry name" value="TERMINASE SMALL SUBUNIT-RELATED"/>
    <property type="match status" value="1"/>
</dbReference>
<evidence type="ECO:0000256" key="2">
    <source>
        <dbReference type="ARBA" id="ARBA00023219"/>
    </source>
</evidence>
<dbReference type="InterPro" id="IPR005335">
    <property type="entry name" value="Terminase_ssu"/>
</dbReference>
<dbReference type="Pfam" id="PF03592">
    <property type="entry name" value="Terminase_2"/>
    <property type="match status" value="1"/>
</dbReference>
<keyword evidence="4" id="KW-1185">Reference proteome</keyword>
<dbReference type="AlphaFoldDB" id="Q6ALN9"/>
<dbReference type="InterPro" id="IPR052404">
    <property type="entry name" value="SPP1-like_terminase"/>
</dbReference>
<sequence>MAKRKNKITGTTLTPKQELFCSEYLVDFNASKAALAAGYKSNSAYSMGHENLKKPELQKRLRELVRLKIEKAKYDAQKVLERHEEIDGLDVIDILDENRRVKDIEEWPRAWRVTIEGIEVIQKIKGDTPCEIIKIKWPSKLKNLEAIGRHVDVSAYREHVELSATDQTLRNIIDILDGKTCGLPGGSGDGSQ</sequence>
<dbReference type="PANTHER" id="PTHR41328:SF2">
    <property type="entry name" value="TERMINASE SMALL SUBUNIT"/>
    <property type="match status" value="1"/>
</dbReference>
<evidence type="ECO:0000256" key="1">
    <source>
        <dbReference type="ARBA" id="ARBA00022612"/>
    </source>
</evidence>
<dbReference type="eggNOG" id="COG3728">
    <property type="taxonomic scope" value="Bacteria"/>
</dbReference>
<dbReference type="KEGG" id="dps:DP2007"/>
<organism evidence="3 4">
    <name type="scientific">Desulfotalea psychrophila (strain LSv54 / DSM 12343)</name>
    <dbReference type="NCBI Taxonomy" id="177439"/>
    <lineage>
        <taxon>Bacteria</taxon>
        <taxon>Pseudomonadati</taxon>
        <taxon>Thermodesulfobacteriota</taxon>
        <taxon>Desulfobulbia</taxon>
        <taxon>Desulfobulbales</taxon>
        <taxon>Desulfocapsaceae</taxon>
        <taxon>Desulfotalea</taxon>
    </lineage>
</organism>
<dbReference type="STRING" id="177439.DP2007"/>
<name>Q6ALN9_DESPS</name>
<proteinExistence type="predicted"/>
<dbReference type="EMBL" id="CR522870">
    <property type="protein sequence ID" value="CAG36736.1"/>
    <property type="molecule type" value="Genomic_DNA"/>
</dbReference>
<keyword evidence="1" id="KW-1188">Viral release from host cell</keyword>
<evidence type="ECO:0000313" key="4">
    <source>
        <dbReference type="Proteomes" id="UP000000602"/>
    </source>
</evidence>
<dbReference type="Proteomes" id="UP000000602">
    <property type="component" value="Chromosome"/>
</dbReference>
<evidence type="ECO:0000313" key="3">
    <source>
        <dbReference type="EMBL" id="CAG36736.1"/>
    </source>
</evidence>
<keyword evidence="2" id="KW-0231">Viral genome packaging</keyword>
<accession>Q6ALN9</accession>
<dbReference type="RefSeq" id="WP_011189248.1">
    <property type="nucleotide sequence ID" value="NC_006138.1"/>
</dbReference>